<organism evidence="5 6">
    <name type="scientific">Paraburkholderia solisilvae</name>
    <dbReference type="NCBI Taxonomy" id="624376"/>
    <lineage>
        <taxon>Bacteria</taxon>
        <taxon>Pseudomonadati</taxon>
        <taxon>Pseudomonadota</taxon>
        <taxon>Betaproteobacteria</taxon>
        <taxon>Burkholderiales</taxon>
        <taxon>Burkholderiaceae</taxon>
        <taxon>Paraburkholderia</taxon>
    </lineage>
</organism>
<keyword evidence="6" id="KW-1185">Reference proteome</keyword>
<dbReference type="EMBL" id="CADIKF010000008">
    <property type="protein sequence ID" value="CAB3752349.1"/>
    <property type="molecule type" value="Genomic_DNA"/>
</dbReference>
<evidence type="ECO:0000313" key="6">
    <source>
        <dbReference type="Proteomes" id="UP000494329"/>
    </source>
</evidence>
<dbReference type="RefSeq" id="WP_175110259.1">
    <property type="nucleotide sequence ID" value="NZ_CADIKF010000008.1"/>
</dbReference>
<sequence length="386" mass="40550">MKRTSSWLAGLAATTATTATAAALALASPYTFAADPITFGMMTESTGPSSEAGIYQANGAKLALDEINKAGGVLGHQIEVRNEDNQSTNPGSVLAISKLTSAGNLSALIATVRSTQIQAISPTVLRARLPIMVGGTDVGLTHANNPWIFRARPNDGYSAKVIADYGVNTLKLKKWAIVHSTDAFGNGGKNNLTEALKAAGITPVVVQGFTSNSQDFTPIVLAVKNSGADIVATYIANSTDVAIFGKQLRQLGVKAAWIGSPSVSTATAMQLAGDALYGSYSIADFAPDASPEAKAYAQKYRAVYKVEPDFYSAWAYDSVNLLALAIKNANSTKPDDIAKALRAIKSYKGVEGTYTFDANGDGLHGYNVVKNDNGKIVFVKHIDFAQ</sequence>
<evidence type="ECO:0000313" key="5">
    <source>
        <dbReference type="EMBL" id="CAB3752349.1"/>
    </source>
</evidence>
<feature type="signal peptide" evidence="3">
    <location>
        <begin position="1"/>
        <end position="33"/>
    </location>
</feature>
<name>A0A6J5DDM5_9BURK</name>
<dbReference type="Proteomes" id="UP000494329">
    <property type="component" value="Unassembled WGS sequence"/>
</dbReference>
<dbReference type="InterPro" id="IPR051010">
    <property type="entry name" value="BCAA_transport"/>
</dbReference>
<evidence type="ECO:0000256" key="2">
    <source>
        <dbReference type="ARBA" id="ARBA00022729"/>
    </source>
</evidence>
<evidence type="ECO:0000259" key="4">
    <source>
        <dbReference type="Pfam" id="PF13458"/>
    </source>
</evidence>
<protein>
    <submittedName>
        <fullName evidence="5">Leucine-, isoleucine-, valine-, threonine-, and alanine-binding protein</fullName>
    </submittedName>
</protein>
<dbReference type="InterPro" id="IPR028081">
    <property type="entry name" value="Leu-bd"/>
</dbReference>
<dbReference type="AlphaFoldDB" id="A0A6J5DDM5"/>
<dbReference type="PANTHER" id="PTHR30483:SF6">
    <property type="entry name" value="PERIPLASMIC BINDING PROTEIN OF ABC TRANSPORTER FOR NATURAL AMINO ACIDS"/>
    <property type="match status" value="1"/>
</dbReference>
<dbReference type="CDD" id="cd19986">
    <property type="entry name" value="PBP1_ABC_HAAT-like"/>
    <property type="match status" value="1"/>
</dbReference>
<feature type="domain" description="Leucine-binding protein" evidence="4">
    <location>
        <begin position="36"/>
        <end position="372"/>
    </location>
</feature>
<gene>
    <name evidence="5" type="primary">braC_2</name>
    <name evidence="5" type="ORF">LMG29739_01528</name>
</gene>
<dbReference type="PANTHER" id="PTHR30483">
    <property type="entry name" value="LEUCINE-SPECIFIC-BINDING PROTEIN"/>
    <property type="match status" value="1"/>
</dbReference>
<evidence type="ECO:0000256" key="3">
    <source>
        <dbReference type="SAM" id="SignalP"/>
    </source>
</evidence>
<dbReference type="Pfam" id="PF13458">
    <property type="entry name" value="Peripla_BP_6"/>
    <property type="match status" value="1"/>
</dbReference>
<dbReference type="SUPFAM" id="SSF53822">
    <property type="entry name" value="Periplasmic binding protein-like I"/>
    <property type="match status" value="1"/>
</dbReference>
<dbReference type="Gene3D" id="3.40.50.2300">
    <property type="match status" value="2"/>
</dbReference>
<reference evidence="5 6" key="1">
    <citation type="submission" date="2020-04" db="EMBL/GenBank/DDBJ databases">
        <authorList>
            <person name="De Canck E."/>
        </authorList>
    </citation>
    <scope>NUCLEOTIDE SEQUENCE [LARGE SCALE GENOMIC DNA]</scope>
    <source>
        <strain evidence="5 6">LMG 29739</strain>
    </source>
</reference>
<feature type="chain" id="PRO_5026932346" evidence="3">
    <location>
        <begin position="34"/>
        <end position="386"/>
    </location>
</feature>
<keyword evidence="2 3" id="KW-0732">Signal</keyword>
<dbReference type="InterPro" id="IPR028082">
    <property type="entry name" value="Peripla_BP_I"/>
</dbReference>
<accession>A0A6J5DDM5</accession>
<comment type="similarity">
    <text evidence="1">Belongs to the leucine-binding protein family.</text>
</comment>
<evidence type="ECO:0000256" key="1">
    <source>
        <dbReference type="ARBA" id="ARBA00010062"/>
    </source>
</evidence>
<proteinExistence type="inferred from homology"/>